<dbReference type="EMBL" id="CP088295">
    <property type="protein sequence ID" value="UUY04390.1"/>
    <property type="molecule type" value="Genomic_DNA"/>
</dbReference>
<keyword evidence="3" id="KW-1185">Reference proteome</keyword>
<sequence length="221" mass="23492">MDIAIPLYADMTALDAIGPYETLNRLPGVRIQFVGEEPGVIRTDTGMLGLMVDAALEDVPHPDVIVVPGGIGSRRIAQDDRWLAWAREAHAHSTWTTSVCTGAMLLGAAGALEGRRATTHWSSVHVLASYGAEPVGDERMVEDGKVITAAGVSAGIDMALTLATRLASEDHARAAQLMMEYAPEPPFEGGTPLTTPPSALERLPEMLVPLEVEFAQEQALG</sequence>
<protein>
    <submittedName>
        <fullName evidence="2">DJ-1/PfpI family protein</fullName>
    </submittedName>
</protein>
<dbReference type="RefSeq" id="WP_353864878.1">
    <property type="nucleotide sequence ID" value="NZ_CP088295.1"/>
</dbReference>
<dbReference type="InterPro" id="IPR029062">
    <property type="entry name" value="Class_I_gatase-like"/>
</dbReference>
<dbReference type="CDD" id="cd03139">
    <property type="entry name" value="GATase1_PfpI_2"/>
    <property type="match status" value="1"/>
</dbReference>
<organism evidence="2 3">
    <name type="scientific">Svornostia abyssi</name>
    <dbReference type="NCBI Taxonomy" id="2898438"/>
    <lineage>
        <taxon>Bacteria</taxon>
        <taxon>Bacillati</taxon>
        <taxon>Actinomycetota</taxon>
        <taxon>Thermoleophilia</taxon>
        <taxon>Solirubrobacterales</taxon>
        <taxon>Baekduiaceae</taxon>
        <taxon>Svornostia</taxon>
    </lineage>
</organism>
<dbReference type="Proteomes" id="UP001058860">
    <property type="component" value="Chromosome"/>
</dbReference>
<dbReference type="InterPro" id="IPR052158">
    <property type="entry name" value="INH-QAR"/>
</dbReference>
<dbReference type="PANTHER" id="PTHR43130:SF2">
    <property type="entry name" value="DJ-1_PFPI DOMAIN-CONTAINING PROTEIN"/>
    <property type="match status" value="1"/>
</dbReference>
<evidence type="ECO:0000313" key="2">
    <source>
        <dbReference type="EMBL" id="UUY04390.1"/>
    </source>
</evidence>
<dbReference type="InterPro" id="IPR002818">
    <property type="entry name" value="DJ-1/PfpI"/>
</dbReference>
<name>A0ABY5PIP4_9ACTN</name>
<reference evidence="3" key="1">
    <citation type="submission" date="2021-11" db="EMBL/GenBank/DDBJ databases">
        <title>Cultivation dependent microbiological survey of springs from the worlds oldest radium mine currently devoted to the extraction of radon-saturated water.</title>
        <authorList>
            <person name="Kapinusova G."/>
            <person name="Smrhova T."/>
            <person name="Strejcek M."/>
            <person name="Suman J."/>
            <person name="Jani K."/>
            <person name="Pajer P."/>
            <person name="Uhlik O."/>
        </authorList>
    </citation>
    <scope>NUCLEOTIDE SEQUENCE [LARGE SCALE GENOMIC DNA]</scope>
    <source>
        <strain evidence="3">J379</strain>
    </source>
</reference>
<feature type="domain" description="DJ-1/PfpI" evidence="1">
    <location>
        <begin position="3"/>
        <end position="163"/>
    </location>
</feature>
<dbReference type="PANTHER" id="PTHR43130">
    <property type="entry name" value="ARAC-FAMILY TRANSCRIPTIONAL REGULATOR"/>
    <property type="match status" value="1"/>
</dbReference>
<dbReference type="SUPFAM" id="SSF52317">
    <property type="entry name" value="Class I glutamine amidotransferase-like"/>
    <property type="match status" value="1"/>
</dbReference>
<evidence type="ECO:0000259" key="1">
    <source>
        <dbReference type="Pfam" id="PF01965"/>
    </source>
</evidence>
<dbReference type="Pfam" id="PF01965">
    <property type="entry name" value="DJ-1_PfpI"/>
    <property type="match status" value="1"/>
</dbReference>
<accession>A0ABY5PIP4</accession>
<dbReference type="Gene3D" id="3.40.50.880">
    <property type="match status" value="1"/>
</dbReference>
<proteinExistence type="predicted"/>
<evidence type="ECO:0000313" key="3">
    <source>
        <dbReference type="Proteomes" id="UP001058860"/>
    </source>
</evidence>
<gene>
    <name evidence="2" type="ORF">LRS13_02340</name>
</gene>